<evidence type="ECO:0000256" key="1">
    <source>
        <dbReference type="SAM" id="MobiDB-lite"/>
    </source>
</evidence>
<feature type="transmembrane region" description="Helical" evidence="2">
    <location>
        <begin position="226"/>
        <end position="247"/>
    </location>
</feature>
<evidence type="ECO:0000313" key="5">
    <source>
        <dbReference type="Proteomes" id="UP001500886"/>
    </source>
</evidence>
<dbReference type="RefSeq" id="WP_344434498.1">
    <property type="nucleotide sequence ID" value="NZ_BAAASL010000006.1"/>
</dbReference>
<protein>
    <recommendedName>
        <fullName evidence="6">Gram-positive cocci surface proteins LPxTG domain-containing protein</fullName>
    </recommendedName>
</protein>
<keyword evidence="2" id="KW-0812">Transmembrane</keyword>
<name>A0ABN3TMV3_9ACTN</name>
<comment type="caution">
    <text evidence="4">The sequence shown here is derived from an EMBL/GenBank/DDBJ whole genome shotgun (WGS) entry which is preliminary data.</text>
</comment>
<feature type="region of interest" description="Disordered" evidence="1">
    <location>
        <begin position="192"/>
        <end position="213"/>
    </location>
</feature>
<evidence type="ECO:0000256" key="2">
    <source>
        <dbReference type="SAM" id="Phobius"/>
    </source>
</evidence>
<accession>A0ABN3TMV3</accession>
<feature type="signal peptide" evidence="3">
    <location>
        <begin position="1"/>
        <end position="25"/>
    </location>
</feature>
<keyword evidence="2" id="KW-0472">Membrane</keyword>
<keyword evidence="3" id="KW-0732">Signal</keyword>
<gene>
    <name evidence="4" type="ORF">GCM10010315_19640</name>
</gene>
<feature type="compositionally biased region" description="Low complexity" evidence="1">
    <location>
        <begin position="198"/>
        <end position="213"/>
    </location>
</feature>
<dbReference type="Proteomes" id="UP001500886">
    <property type="component" value="Unassembled WGS sequence"/>
</dbReference>
<reference evidence="4 5" key="1">
    <citation type="journal article" date="2019" name="Int. J. Syst. Evol. Microbiol.">
        <title>The Global Catalogue of Microorganisms (GCM) 10K type strain sequencing project: providing services to taxonomists for standard genome sequencing and annotation.</title>
        <authorList>
            <consortium name="The Broad Institute Genomics Platform"/>
            <consortium name="The Broad Institute Genome Sequencing Center for Infectious Disease"/>
            <person name="Wu L."/>
            <person name="Ma J."/>
        </authorList>
    </citation>
    <scope>NUCLEOTIDE SEQUENCE [LARGE SCALE GENOMIC DNA]</scope>
    <source>
        <strain evidence="4 5">JCM 4542</strain>
    </source>
</reference>
<keyword evidence="2" id="KW-1133">Transmembrane helix</keyword>
<dbReference type="EMBL" id="BAAASL010000006">
    <property type="protein sequence ID" value="GAA2713663.1"/>
    <property type="molecule type" value="Genomic_DNA"/>
</dbReference>
<dbReference type="PROSITE" id="PS51318">
    <property type="entry name" value="TAT"/>
    <property type="match status" value="1"/>
</dbReference>
<organism evidence="4 5">
    <name type="scientific">Streptomyces luteosporeus</name>
    <dbReference type="NCBI Taxonomy" id="173856"/>
    <lineage>
        <taxon>Bacteria</taxon>
        <taxon>Bacillati</taxon>
        <taxon>Actinomycetota</taxon>
        <taxon>Actinomycetes</taxon>
        <taxon>Kitasatosporales</taxon>
        <taxon>Streptomycetaceae</taxon>
        <taxon>Streptomyces</taxon>
    </lineage>
</organism>
<evidence type="ECO:0008006" key="6">
    <source>
        <dbReference type="Google" id="ProtNLM"/>
    </source>
</evidence>
<evidence type="ECO:0000256" key="3">
    <source>
        <dbReference type="SAM" id="SignalP"/>
    </source>
</evidence>
<evidence type="ECO:0000313" key="4">
    <source>
        <dbReference type="EMBL" id="GAA2713663.1"/>
    </source>
</evidence>
<feature type="chain" id="PRO_5046372751" description="Gram-positive cocci surface proteins LPxTG domain-containing protein" evidence="3">
    <location>
        <begin position="26"/>
        <end position="253"/>
    </location>
</feature>
<proteinExistence type="predicted"/>
<sequence length="253" mass="25990">MPPRRLRRALLAGAAVLALGAATGAARPSADTPGLHCGDPRSTEFPITSRLIGGPAAYERGGAPAAWRLELRNTTAGACRDVHPVAVLADRRRALQPGHFHLDFYDTAHSRWQPVRFERTDEAENVGVLESGLAVPGHGTLVVPVRLGFSGDAPEGPVTANVTTVQRRGTDGAWVGESGDYAFTVGAGDRARDGAGGTAAAAPSPRGTPARAPVAGGLADTGDARLMFGLGAVSGVLLVAGAGLLFGGRRLRR</sequence>
<keyword evidence="5" id="KW-1185">Reference proteome</keyword>
<dbReference type="InterPro" id="IPR006311">
    <property type="entry name" value="TAT_signal"/>
</dbReference>